<dbReference type="RefSeq" id="WP_098317089.1">
    <property type="nucleotide sequence ID" value="NZ_NTYF01000023.1"/>
</dbReference>
<reference evidence="1 2" key="1">
    <citation type="submission" date="2017-09" db="EMBL/GenBank/DDBJ databases">
        <title>Large-scale bioinformatics analysis of Bacillus genomes uncovers conserved roles of natural products in bacterial physiology.</title>
        <authorList>
            <consortium name="Agbiome Team Llc"/>
            <person name="Bleich R.M."/>
            <person name="Kirk G.J."/>
            <person name="Santa Maria K.C."/>
            <person name="Allen S.E."/>
            <person name="Farag S."/>
            <person name="Shank E.A."/>
            <person name="Bowers A."/>
        </authorList>
    </citation>
    <scope>NUCLEOTIDE SEQUENCE [LARGE SCALE GENOMIC DNA]</scope>
    <source>
        <strain evidence="1 2">AFS005140</strain>
    </source>
</reference>
<gene>
    <name evidence="1" type="ORF">CN495_08320</name>
</gene>
<organism evidence="1 2">
    <name type="scientific">Bacillus thuringiensis</name>
    <dbReference type="NCBI Taxonomy" id="1428"/>
    <lineage>
        <taxon>Bacteria</taxon>
        <taxon>Bacillati</taxon>
        <taxon>Bacillota</taxon>
        <taxon>Bacilli</taxon>
        <taxon>Bacillales</taxon>
        <taxon>Bacillaceae</taxon>
        <taxon>Bacillus</taxon>
        <taxon>Bacillus cereus group</taxon>
    </lineage>
</organism>
<dbReference type="AlphaFoldDB" id="A0ABD6S7E2"/>
<protein>
    <submittedName>
        <fullName evidence="1">Uncharacterized protein</fullName>
    </submittedName>
</protein>
<sequence length="249" mass="27379">MTNNNNNQNPAEERQEFNDVSDVEALFQQTNAGNVQEGAVQHAEYPSNEESDIQGIVGGGSAIPADLLAHVICKVEENEAGGVDMVYQADNIENNVTGVVVLDMFRGYVLSGIQRQVVRDALASPLDVMLAMQDKVITAYQTVKGSQENRCPIQLESDTYVPYIETVKPKDGCYQGMVVNGSFGDIGTMIAVLMARYVEQTHIKQGMEAPETFQLFNPTGSQESTLMAMPERSPAHIRANQWQTVFSRL</sequence>
<comment type="caution">
    <text evidence="1">The sequence shown here is derived from an EMBL/GenBank/DDBJ whole genome shotgun (WGS) entry which is preliminary data.</text>
</comment>
<name>A0ABD6S7E2_BACTU</name>
<dbReference type="Proteomes" id="UP000219897">
    <property type="component" value="Unassembled WGS sequence"/>
</dbReference>
<dbReference type="EMBL" id="NTYF01000023">
    <property type="protein sequence ID" value="PER55749.1"/>
    <property type="molecule type" value="Genomic_DNA"/>
</dbReference>
<accession>A0ABD6S7E2</accession>
<proteinExistence type="predicted"/>
<evidence type="ECO:0000313" key="2">
    <source>
        <dbReference type="Proteomes" id="UP000219897"/>
    </source>
</evidence>
<evidence type="ECO:0000313" key="1">
    <source>
        <dbReference type="EMBL" id="PER55749.1"/>
    </source>
</evidence>